<feature type="non-terminal residue" evidence="1">
    <location>
        <position position="392"/>
    </location>
</feature>
<sequence>MTLAIPGFLPDSAIPIEAFADQGTTNGTLYVSSTAVQGAQIVKIVVSDPGLSDPLVSHSALTMDFNSSTLSLTQVSDGSWVAYLADHSSVVNADAISSTSMDFGTNCVATFNSSTTPAFTNGGNNTWIEDADCTDTGAAGKDSEFTVLTNETGIVLAADGNFAGPNINANTGVDLDGWPFITSIDFSATNYLTYGDDTVVVTYGPEEAGTSISTPNFVTQGENVAVTITDNGLNIDPDTAETWTFTTTTTAYTTGSTTDLIAELDQLGFEDNGVIGVTDGGSALTSGSTYVFVETGSNTGVFTTHDSVGESTVDTKTNADVDDVVTLTYGGNTAQFVVATSNASASLDAGAEWMPAEAATYTVTDPDMNRNSSDAETLYISSDNVIPTIKIG</sequence>
<proteinExistence type="predicted"/>
<name>A0A382M1R8_9ZZZZ</name>
<dbReference type="AlphaFoldDB" id="A0A382M1R8"/>
<dbReference type="EMBL" id="UINC01090030">
    <property type="protein sequence ID" value="SVC41617.1"/>
    <property type="molecule type" value="Genomic_DNA"/>
</dbReference>
<protein>
    <submittedName>
        <fullName evidence="1">Uncharacterized protein</fullName>
    </submittedName>
</protein>
<organism evidence="1">
    <name type="scientific">marine metagenome</name>
    <dbReference type="NCBI Taxonomy" id="408172"/>
    <lineage>
        <taxon>unclassified sequences</taxon>
        <taxon>metagenomes</taxon>
        <taxon>ecological metagenomes</taxon>
    </lineage>
</organism>
<accession>A0A382M1R8</accession>
<gene>
    <name evidence="1" type="ORF">METZ01_LOCUS294471</name>
</gene>
<evidence type="ECO:0000313" key="1">
    <source>
        <dbReference type="EMBL" id="SVC41617.1"/>
    </source>
</evidence>
<reference evidence="1" key="1">
    <citation type="submission" date="2018-05" db="EMBL/GenBank/DDBJ databases">
        <authorList>
            <person name="Lanie J.A."/>
            <person name="Ng W.-L."/>
            <person name="Kazmierczak K.M."/>
            <person name="Andrzejewski T.M."/>
            <person name="Davidsen T.M."/>
            <person name="Wayne K.J."/>
            <person name="Tettelin H."/>
            <person name="Glass J.I."/>
            <person name="Rusch D."/>
            <person name="Podicherti R."/>
            <person name="Tsui H.-C.T."/>
            <person name="Winkler M.E."/>
        </authorList>
    </citation>
    <scope>NUCLEOTIDE SEQUENCE</scope>
</reference>